<dbReference type="Proteomes" id="UP000196573">
    <property type="component" value="Unassembled WGS sequence"/>
</dbReference>
<dbReference type="Gene3D" id="3.30.40.10">
    <property type="entry name" value="Zinc/RING finger domain, C3HC4 (zinc finger)"/>
    <property type="match status" value="3"/>
</dbReference>
<keyword evidence="2" id="KW-0863">Zinc-finger</keyword>
<protein>
    <submittedName>
        <fullName evidence="6">TRAF-type zinc finger</fullName>
    </submittedName>
</protein>
<reference evidence="6 7" key="1">
    <citation type="submission" date="2017-03" db="EMBL/GenBank/DDBJ databases">
        <authorList>
            <person name="Afonso C.L."/>
            <person name="Miller P.J."/>
            <person name="Scott M.A."/>
            <person name="Spackman E."/>
            <person name="Goraichik I."/>
            <person name="Dimitrov K.M."/>
            <person name="Suarez D.L."/>
            <person name="Swayne D.E."/>
        </authorList>
    </citation>
    <scope>NUCLEOTIDE SEQUENCE [LARGE SCALE GENOMIC DNA]</scope>
    <source>
        <strain evidence="6">SB41UT1</strain>
    </source>
</reference>
<gene>
    <name evidence="6" type="ORF">EHSB41UT_04314</name>
</gene>
<feature type="domain" description="TRAF-type" evidence="5">
    <location>
        <begin position="254"/>
        <end position="305"/>
    </location>
</feature>
<sequence>MALPISERQQPAPPQSHTVAPPEDTVIIEGSSWKVVKGTPLICDICKERVATTTTQCLDITHGICQPCDSQITDRRCSHCRASITNEDTLENVSKNLVQLANKLTLSCTEPDCQWQGSYGDASKHGASRENHIYQCPNHAHGCSEKGTQVDLQEHQLSCIYNTEQCTNCDSSYIKSQRADHLEHCLMMPETCAVTLLRSQWKALESVLDERTPLSALSDSKKLAESIRNRQIMDSPCSYGCGFYSDALNTLGDHYKICPETPVKCNNDCGEQIARKSLLDHNKHCDHVEQECHRGCGARVIRKRLLSGEHDKTCPKLTIPCNYCQKSFERQEISLHERTCHNRPAPCRYCGKKMLFSESKTHLDHCDKTMPFTLTDHTYIIQPESTGLVFQREGEAVCSHICIRESAHILNSWMSGRSGEMRMNLGILDKKELTFSLGNNITTLMLDDASLKIFSDSYNISNFEVFCINENGNKLFTLYSSDAREAQVCKSRVDLSHSCVLLTREILAKQPQHDILYLIISLRSHTTLFPAKAKQLQDKQATPQKKSWWSR</sequence>
<dbReference type="GO" id="GO:0043122">
    <property type="term" value="P:regulation of canonical NF-kappaB signal transduction"/>
    <property type="evidence" value="ECO:0007669"/>
    <property type="project" value="TreeGrafter"/>
</dbReference>
<evidence type="ECO:0000256" key="4">
    <source>
        <dbReference type="SAM" id="MobiDB-lite"/>
    </source>
</evidence>
<evidence type="ECO:0000256" key="2">
    <source>
        <dbReference type="ARBA" id="ARBA00022771"/>
    </source>
</evidence>
<dbReference type="AlphaFoldDB" id="A0A1X7AQS6"/>
<evidence type="ECO:0000259" key="5">
    <source>
        <dbReference type="PROSITE" id="PS50145"/>
    </source>
</evidence>
<dbReference type="PROSITE" id="PS50145">
    <property type="entry name" value="ZF_TRAF"/>
    <property type="match status" value="2"/>
</dbReference>
<dbReference type="SUPFAM" id="SSF49599">
    <property type="entry name" value="TRAF domain-like"/>
    <property type="match status" value="3"/>
</dbReference>
<dbReference type="EMBL" id="FWPT01000013">
    <property type="protein sequence ID" value="SMA50503.1"/>
    <property type="molecule type" value="Genomic_DNA"/>
</dbReference>
<evidence type="ECO:0000256" key="3">
    <source>
        <dbReference type="ARBA" id="ARBA00022833"/>
    </source>
</evidence>
<feature type="region of interest" description="Disordered" evidence="4">
    <location>
        <begin position="1"/>
        <end position="22"/>
    </location>
</feature>
<name>A0A1X7AQS6_9GAMM</name>
<dbReference type="PANTHER" id="PTHR10131:SF94">
    <property type="entry name" value="TNF RECEPTOR-ASSOCIATED FACTOR 4"/>
    <property type="match status" value="1"/>
</dbReference>
<proteinExistence type="predicted"/>
<evidence type="ECO:0000313" key="6">
    <source>
        <dbReference type="EMBL" id="SMA50503.1"/>
    </source>
</evidence>
<evidence type="ECO:0000256" key="1">
    <source>
        <dbReference type="ARBA" id="ARBA00022723"/>
    </source>
</evidence>
<dbReference type="PANTHER" id="PTHR10131">
    <property type="entry name" value="TNF RECEPTOR ASSOCIATED FACTOR"/>
    <property type="match status" value="1"/>
</dbReference>
<organism evidence="6 7">
    <name type="scientific">Parendozoicomonas haliclonae</name>
    <dbReference type="NCBI Taxonomy" id="1960125"/>
    <lineage>
        <taxon>Bacteria</taxon>
        <taxon>Pseudomonadati</taxon>
        <taxon>Pseudomonadota</taxon>
        <taxon>Gammaproteobacteria</taxon>
        <taxon>Oceanospirillales</taxon>
        <taxon>Endozoicomonadaceae</taxon>
        <taxon>Parendozoicomonas</taxon>
    </lineage>
</organism>
<keyword evidence="7" id="KW-1185">Reference proteome</keyword>
<feature type="domain" description="TRAF-type" evidence="5">
    <location>
        <begin position="310"/>
        <end position="354"/>
    </location>
</feature>
<evidence type="ECO:0000313" key="7">
    <source>
        <dbReference type="Proteomes" id="UP000196573"/>
    </source>
</evidence>
<dbReference type="InterPro" id="IPR013083">
    <property type="entry name" value="Znf_RING/FYVE/PHD"/>
</dbReference>
<dbReference type="Pfam" id="PF02176">
    <property type="entry name" value="zf-TRAF"/>
    <property type="match status" value="2"/>
</dbReference>
<dbReference type="GO" id="GO:0008270">
    <property type="term" value="F:zinc ion binding"/>
    <property type="evidence" value="ECO:0007669"/>
    <property type="project" value="UniProtKB-KW"/>
</dbReference>
<dbReference type="InterPro" id="IPR001293">
    <property type="entry name" value="Znf_TRAF"/>
</dbReference>
<accession>A0A1X7AQS6</accession>
<keyword evidence="3" id="KW-0862">Zinc</keyword>
<keyword evidence="1" id="KW-0479">Metal-binding</keyword>